<comment type="caution">
    <text evidence="6">The sequence shown here is derived from an EMBL/GenBank/DDBJ whole genome shotgun (WGS) entry which is preliminary data.</text>
</comment>
<evidence type="ECO:0000259" key="5">
    <source>
        <dbReference type="PROSITE" id="PS51918"/>
    </source>
</evidence>
<dbReference type="PANTHER" id="PTHR43524">
    <property type="entry name" value="RADICAL SAM SUPERFAMILY PROTEIN"/>
    <property type="match status" value="1"/>
</dbReference>
<proteinExistence type="predicted"/>
<dbReference type="InterPro" id="IPR006638">
    <property type="entry name" value="Elp3/MiaA/NifB-like_rSAM"/>
</dbReference>
<dbReference type="Proteomes" id="UP001519306">
    <property type="component" value="Unassembled WGS sequence"/>
</dbReference>
<keyword evidence="1" id="KW-0949">S-adenosyl-L-methionine</keyword>
<protein>
    <submittedName>
        <fullName evidence="6">MoaA/NifB/PqqE/SkfB family radical SAM enzyme</fullName>
    </submittedName>
</protein>
<dbReference type="SMART" id="SM00729">
    <property type="entry name" value="Elp3"/>
    <property type="match status" value="1"/>
</dbReference>
<evidence type="ECO:0000256" key="3">
    <source>
        <dbReference type="ARBA" id="ARBA00023004"/>
    </source>
</evidence>
<dbReference type="SFLD" id="SFLDG01067">
    <property type="entry name" value="SPASM/twitch_domain_containing"/>
    <property type="match status" value="1"/>
</dbReference>
<reference evidence="6 7" key="1">
    <citation type="submission" date="2021-03" db="EMBL/GenBank/DDBJ databases">
        <title>Genomic Encyclopedia of Type Strains, Phase IV (KMG-IV): sequencing the most valuable type-strain genomes for metagenomic binning, comparative biology and taxonomic classification.</title>
        <authorList>
            <person name="Goeker M."/>
        </authorList>
    </citation>
    <scope>NUCLEOTIDE SEQUENCE [LARGE SCALE GENOMIC DNA]</scope>
    <source>
        <strain evidence="6 7">DSM 27563</strain>
    </source>
</reference>
<keyword evidence="2" id="KW-0479">Metal-binding</keyword>
<dbReference type="Pfam" id="PF13186">
    <property type="entry name" value="SPASM"/>
    <property type="match status" value="1"/>
</dbReference>
<dbReference type="CDD" id="cd01335">
    <property type="entry name" value="Radical_SAM"/>
    <property type="match status" value="1"/>
</dbReference>
<dbReference type="Pfam" id="PF04055">
    <property type="entry name" value="Radical_SAM"/>
    <property type="match status" value="1"/>
</dbReference>
<keyword evidence="4" id="KW-0411">Iron-sulfur</keyword>
<dbReference type="InterPro" id="IPR023885">
    <property type="entry name" value="4Fe4S-binding_SPASM_dom"/>
</dbReference>
<evidence type="ECO:0000313" key="6">
    <source>
        <dbReference type="EMBL" id="MBP2025721.1"/>
    </source>
</evidence>
<dbReference type="Gene3D" id="3.20.20.70">
    <property type="entry name" value="Aldolase class I"/>
    <property type="match status" value="1"/>
</dbReference>
<dbReference type="CDD" id="cd21128">
    <property type="entry name" value="SPASM_rSAM"/>
    <property type="match status" value="1"/>
</dbReference>
<dbReference type="SFLD" id="SFLDS00029">
    <property type="entry name" value="Radical_SAM"/>
    <property type="match status" value="1"/>
</dbReference>
<dbReference type="RefSeq" id="WP_210061128.1">
    <property type="nucleotide sequence ID" value="NZ_JAGGLJ010000011.1"/>
</dbReference>
<dbReference type="InterPro" id="IPR013785">
    <property type="entry name" value="Aldolase_TIM"/>
</dbReference>
<dbReference type="PROSITE" id="PS51918">
    <property type="entry name" value="RADICAL_SAM"/>
    <property type="match status" value="1"/>
</dbReference>
<accession>A0ABS4KD59</accession>
<evidence type="ECO:0000256" key="4">
    <source>
        <dbReference type="ARBA" id="ARBA00023014"/>
    </source>
</evidence>
<evidence type="ECO:0000313" key="7">
    <source>
        <dbReference type="Proteomes" id="UP001519306"/>
    </source>
</evidence>
<name>A0ABS4KD59_9FIRM</name>
<keyword evidence="7" id="KW-1185">Reference proteome</keyword>
<feature type="domain" description="Radical SAM core" evidence="5">
    <location>
        <begin position="113"/>
        <end position="327"/>
    </location>
</feature>
<evidence type="ECO:0000256" key="2">
    <source>
        <dbReference type="ARBA" id="ARBA00022723"/>
    </source>
</evidence>
<evidence type="ECO:0000256" key="1">
    <source>
        <dbReference type="ARBA" id="ARBA00022691"/>
    </source>
</evidence>
<dbReference type="PANTHER" id="PTHR43524:SF1">
    <property type="entry name" value="RADICAL SAM SUPERFAMILY PROTEIN"/>
    <property type="match status" value="1"/>
</dbReference>
<gene>
    <name evidence="6" type="ORF">J2Z71_001265</name>
</gene>
<keyword evidence="3" id="KW-0408">Iron</keyword>
<dbReference type="SUPFAM" id="SSF102114">
    <property type="entry name" value="Radical SAM enzymes"/>
    <property type="match status" value="1"/>
</dbReference>
<dbReference type="SFLD" id="SFLDG01386">
    <property type="entry name" value="main_SPASM_domain-containing"/>
    <property type="match status" value="1"/>
</dbReference>
<organism evidence="6 7">
    <name type="scientific">Peptoniphilus stercorisuis</name>
    <dbReference type="NCBI Taxonomy" id="1436965"/>
    <lineage>
        <taxon>Bacteria</taxon>
        <taxon>Bacillati</taxon>
        <taxon>Bacillota</taxon>
        <taxon>Tissierellia</taxon>
        <taxon>Tissierellales</taxon>
        <taxon>Peptoniphilaceae</taxon>
        <taxon>Peptoniphilus</taxon>
    </lineage>
</organism>
<sequence length="479" mass="55696">MVNLSNIKHNALRFTIGTAVDEVVRSYKKNPEKVTENLLKLNNIAKRYFSDMYNPEAFDNAERLIQETDSKWYKFFEKALNEIHPNIIRQMTLNLGYEAAFYGNKKLRESREKYECPVPWVILMDPTSACNLKCTGCWAAEYGYKMNLDYETLSKIVREGRELGTYFYMFTGGEPLVRKADILRLAEEYNDCAFNIFTNGTLIDEEFCKEVQRLGNIVFSISVEGEEEVNDQRRGDGVYQKVMHAFDLMKEYGLLYGTSICYTSKNYKSVTSDEFLDTLIDKGVRYNWYFHYMPVGNSASTDLLLDADERAYMIKRVREIRAMEGGKPIFCLDFQNDGEYVGGCIAGGRNYFHINANGDVEPCVFIHYSNVNIKDCSIVEALQSPIFQAFRKHQPFNHNHLRPCPMLENPDIIQELVHETNAHSTDLVSPESVEHLTNKCYHYAKDWSSVSEEIWKNSKKRDRAYYNYDDSRIEETKIR</sequence>
<dbReference type="EMBL" id="JAGGLJ010000011">
    <property type="protein sequence ID" value="MBP2025721.1"/>
    <property type="molecule type" value="Genomic_DNA"/>
</dbReference>
<dbReference type="InterPro" id="IPR007197">
    <property type="entry name" value="rSAM"/>
</dbReference>
<dbReference type="InterPro" id="IPR058240">
    <property type="entry name" value="rSAM_sf"/>
</dbReference>